<dbReference type="RefSeq" id="WP_280762160.1">
    <property type="nucleotide sequence ID" value="NZ_JARXVC010000011.1"/>
</dbReference>
<reference evidence="1 2" key="1">
    <citation type="submission" date="2023-04" db="EMBL/GenBank/DDBJ databases">
        <title>Forest soil microbial communities from Buena Vista Peninsula, Colon Province, Panama.</title>
        <authorList>
            <person name="Bouskill N."/>
        </authorList>
    </citation>
    <scope>NUCLEOTIDE SEQUENCE [LARGE SCALE GENOMIC DNA]</scope>
    <source>
        <strain evidence="1 2">CFH S0262</strain>
    </source>
</reference>
<protein>
    <submittedName>
        <fullName evidence="1">Uncharacterized protein</fullName>
    </submittedName>
</protein>
<keyword evidence="2" id="KW-1185">Reference proteome</keyword>
<gene>
    <name evidence="1" type="ORF">M2280_004114</name>
</gene>
<accession>A0ABT6MF29</accession>
<evidence type="ECO:0000313" key="2">
    <source>
        <dbReference type="Proteomes" id="UP001160334"/>
    </source>
</evidence>
<sequence>MLTREQIARLELEIEAMKLKRAALNQRQREWMRDTLRHLKSVWRL</sequence>
<comment type="caution">
    <text evidence="1">The sequence shown here is derived from an EMBL/GenBank/DDBJ whole genome shotgun (WGS) entry which is preliminary data.</text>
</comment>
<dbReference type="Proteomes" id="UP001160334">
    <property type="component" value="Unassembled WGS sequence"/>
</dbReference>
<proteinExistence type="predicted"/>
<dbReference type="EMBL" id="JARXVC010000011">
    <property type="protein sequence ID" value="MDH6282877.1"/>
    <property type="molecule type" value="Genomic_DNA"/>
</dbReference>
<organism evidence="1 2">
    <name type="scientific">Prescottella agglutinans</name>
    <dbReference type="NCBI Taxonomy" id="1644129"/>
    <lineage>
        <taxon>Bacteria</taxon>
        <taxon>Bacillati</taxon>
        <taxon>Actinomycetota</taxon>
        <taxon>Actinomycetes</taxon>
        <taxon>Mycobacteriales</taxon>
        <taxon>Nocardiaceae</taxon>
        <taxon>Prescottella</taxon>
    </lineage>
</organism>
<evidence type="ECO:0000313" key="1">
    <source>
        <dbReference type="EMBL" id="MDH6282877.1"/>
    </source>
</evidence>
<name>A0ABT6MF29_9NOCA</name>